<dbReference type="GO" id="GO:0000123">
    <property type="term" value="C:histone acetyltransferase complex"/>
    <property type="evidence" value="ECO:0007669"/>
    <property type="project" value="TreeGrafter"/>
</dbReference>
<evidence type="ECO:0000256" key="2">
    <source>
        <dbReference type="ARBA" id="ARBA00008607"/>
    </source>
</evidence>
<dbReference type="GO" id="GO:0005634">
    <property type="term" value="C:nucleus"/>
    <property type="evidence" value="ECO:0007669"/>
    <property type="project" value="UniProtKB-SubCell"/>
</dbReference>
<keyword evidence="9" id="KW-0804">Transcription</keyword>
<keyword evidence="8" id="KW-0010">Activator</keyword>
<dbReference type="Gene3D" id="3.40.630.30">
    <property type="match status" value="1"/>
</dbReference>
<dbReference type="InterPro" id="IPR016181">
    <property type="entry name" value="Acyl_CoA_acyltransferase"/>
</dbReference>
<protein>
    <recommendedName>
        <fullName evidence="3">histone acetyltransferase</fullName>
        <ecNumber evidence="3">2.3.1.48</ecNumber>
    </recommendedName>
</protein>
<evidence type="ECO:0000256" key="1">
    <source>
        <dbReference type="ARBA" id="ARBA00004123"/>
    </source>
</evidence>
<dbReference type="AlphaFoldDB" id="A0AAX4JDI6"/>
<evidence type="ECO:0000313" key="16">
    <source>
        <dbReference type="Proteomes" id="UP001334084"/>
    </source>
</evidence>
<gene>
    <name evidence="15" type="ORF">VNE69_07135</name>
</gene>
<dbReference type="Pfam" id="PF00583">
    <property type="entry name" value="Acetyltransf_1"/>
    <property type="match status" value="1"/>
</dbReference>
<organism evidence="15 16">
    <name type="scientific">Vairimorpha necatrix</name>
    <dbReference type="NCBI Taxonomy" id="6039"/>
    <lineage>
        <taxon>Eukaryota</taxon>
        <taxon>Fungi</taxon>
        <taxon>Fungi incertae sedis</taxon>
        <taxon>Microsporidia</taxon>
        <taxon>Nosematidae</taxon>
        <taxon>Vairimorpha</taxon>
    </lineage>
</organism>
<keyword evidence="16" id="KW-1185">Reference proteome</keyword>
<comment type="subcellular location">
    <subcellularLocation>
        <location evidence="1">Nucleus</location>
    </subcellularLocation>
</comment>
<dbReference type="InterPro" id="IPR018359">
    <property type="entry name" value="Bromodomain_CS"/>
</dbReference>
<feature type="domain" description="Bromo" evidence="13">
    <location>
        <begin position="289"/>
        <end position="359"/>
    </location>
</feature>
<dbReference type="SMART" id="SM00297">
    <property type="entry name" value="BROMO"/>
    <property type="match status" value="1"/>
</dbReference>
<dbReference type="EMBL" id="CP142732">
    <property type="protein sequence ID" value="WUR04068.1"/>
    <property type="molecule type" value="Genomic_DNA"/>
</dbReference>
<keyword evidence="10" id="KW-0539">Nucleus</keyword>
<feature type="domain" description="N-acetyltransferase" evidence="14">
    <location>
        <begin position="31"/>
        <end position="212"/>
    </location>
</feature>
<evidence type="ECO:0000259" key="13">
    <source>
        <dbReference type="PROSITE" id="PS50014"/>
    </source>
</evidence>
<evidence type="ECO:0000256" key="10">
    <source>
        <dbReference type="ARBA" id="ARBA00023242"/>
    </source>
</evidence>
<evidence type="ECO:0000256" key="7">
    <source>
        <dbReference type="ARBA" id="ARBA00023117"/>
    </source>
</evidence>
<comment type="similarity">
    <text evidence="2">Belongs to the acetyltransferase family. GCN5 subfamily.</text>
</comment>
<dbReference type="GO" id="GO:0010484">
    <property type="term" value="F:histone H3 acetyltransferase activity"/>
    <property type="evidence" value="ECO:0007669"/>
    <property type="project" value="TreeGrafter"/>
</dbReference>
<dbReference type="PROSITE" id="PS50014">
    <property type="entry name" value="BROMODOMAIN_2"/>
    <property type="match status" value="1"/>
</dbReference>
<sequence>MDFFQDTEIENKKRIKELLLHENFNNGNMKLMFLSNSDNFVHTDLLIKLKSLFQRQLSKMPREYILRQIFDYKHINLLILNNSNVVIAGICYRPFYSRNFFEIVFCAVDLNYQVKGIGSFMMDILKEHVKNEMYNFKNTEQYKFKNQILTSLDFFNKKYENISGNIYFITYADNFAIGYFKKQGFRQNLTFDNWIGFIKDYEGGTIMECNIFWEINYTQKFDILENLRKNFISKIKSTTDIFTVHKNDKPIKELTDIPGIKPEMINNKDIRNKQNCLDGFIQLLMNILKNDPNSWPFLEPVSAKDVPEYYEVIKSPMDLSRIKDKFYKKFYSSLDIFISDVHLMLNNCFKFNGRDTQYYKCAQALFEKFEDKLKFYDELINFWNLKNNKGLQM</sequence>
<dbReference type="PANTHER" id="PTHR45750">
    <property type="entry name" value="GH11602P"/>
    <property type="match status" value="1"/>
</dbReference>
<dbReference type="GO" id="GO:0045944">
    <property type="term" value="P:positive regulation of transcription by RNA polymerase II"/>
    <property type="evidence" value="ECO:0007669"/>
    <property type="project" value="TreeGrafter"/>
</dbReference>
<dbReference type="GeneID" id="90541891"/>
<evidence type="ECO:0000256" key="4">
    <source>
        <dbReference type="ARBA" id="ARBA00022679"/>
    </source>
</evidence>
<dbReference type="PRINTS" id="PR00503">
    <property type="entry name" value="BROMODOMAIN"/>
</dbReference>
<dbReference type="RefSeq" id="XP_065330213.1">
    <property type="nucleotide sequence ID" value="XM_065474141.1"/>
</dbReference>
<keyword evidence="4" id="KW-0808">Transferase</keyword>
<dbReference type="CDD" id="cd04301">
    <property type="entry name" value="NAT_SF"/>
    <property type="match status" value="1"/>
</dbReference>
<keyword evidence="6" id="KW-0805">Transcription regulation</keyword>
<evidence type="ECO:0000256" key="3">
    <source>
        <dbReference type="ARBA" id="ARBA00013184"/>
    </source>
</evidence>
<keyword evidence="7 12" id="KW-0103">Bromodomain</keyword>
<evidence type="ECO:0000256" key="12">
    <source>
        <dbReference type="PROSITE-ProRule" id="PRU00035"/>
    </source>
</evidence>
<evidence type="ECO:0000256" key="5">
    <source>
        <dbReference type="ARBA" id="ARBA00022853"/>
    </source>
</evidence>
<reference evidence="15" key="1">
    <citation type="journal article" date="2024" name="BMC Genomics">
        <title>Functional annotation of a divergent genome using sequence and structure-based similarity.</title>
        <authorList>
            <person name="Svedberg D."/>
            <person name="Winiger R.R."/>
            <person name="Berg A."/>
            <person name="Sharma H."/>
            <person name="Tellgren-Roth C."/>
            <person name="Debrunner-Vossbrinck B.A."/>
            <person name="Vossbrinck C.R."/>
            <person name="Barandun J."/>
        </authorList>
    </citation>
    <scope>NUCLEOTIDE SEQUENCE</scope>
    <source>
        <strain evidence="15">Illinois isolate</strain>
    </source>
</reference>
<evidence type="ECO:0000256" key="8">
    <source>
        <dbReference type="ARBA" id="ARBA00023159"/>
    </source>
</evidence>
<dbReference type="PROSITE" id="PS00633">
    <property type="entry name" value="BROMODOMAIN_1"/>
    <property type="match status" value="1"/>
</dbReference>
<dbReference type="PROSITE" id="PS51186">
    <property type="entry name" value="GNAT"/>
    <property type="match status" value="1"/>
</dbReference>
<dbReference type="Proteomes" id="UP001334084">
    <property type="component" value="Chromosome 7"/>
</dbReference>
<dbReference type="PANTHER" id="PTHR45750:SF3">
    <property type="entry name" value="HISTONE ACETYLTRANSFERASE"/>
    <property type="match status" value="1"/>
</dbReference>
<dbReference type="Pfam" id="PF00439">
    <property type="entry name" value="Bromodomain"/>
    <property type="match status" value="1"/>
</dbReference>
<evidence type="ECO:0000313" key="15">
    <source>
        <dbReference type="EMBL" id="WUR04068.1"/>
    </source>
</evidence>
<accession>A0AAX4JDI6</accession>
<dbReference type="InterPro" id="IPR037800">
    <property type="entry name" value="GCN5"/>
</dbReference>
<evidence type="ECO:0000256" key="6">
    <source>
        <dbReference type="ARBA" id="ARBA00023015"/>
    </source>
</evidence>
<dbReference type="Gene3D" id="1.20.920.10">
    <property type="entry name" value="Bromodomain-like"/>
    <property type="match status" value="1"/>
</dbReference>
<dbReference type="InterPro" id="IPR001487">
    <property type="entry name" value="Bromodomain"/>
</dbReference>
<dbReference type="KEGG" id="vnx:VNE69_07135"/>
<name>A0AAX4JDI6_9MICR</name>
<dbReference type="EC" id="2.3.1.48" evidence="3"/>
<evidence type="ECO:0000259" key="14">
    <source>
        <dbReference type="PROSITE" id="PS51186"/>
    </source>
</evidence>
<evidence type="ECO:0000256" key="9">
    <source>
        <dbReference type="ARBA" id="ARBA00023163"/>
    </source>
</evidence>
<keyword evidence="11" id="KW-0012">Acyltransferase</keyword>
<evidence type="ECO:0000256" key="11">
    <source>
        <dbReference type="ARBA" id="ARBA00023315"/>
    </source>
</evidence>
<proteinExistence type="inferred from homology"/>
<keyword evidence="5" id="KW-0156">Chromatin regulator</keyword>
<dbReference type="InterPro" id="IPR000182">
    <property type="entry name" value="GNAT_dom"/>
</dbReference>
<dbReference type="InterPro" id="IPR036427">
    <property type="entry name" value="Bromodomain-like_sf"/>
</dbReference>
<dbReference type="SUPFAM" id="SSF55729">
    <property type="entry name" value="Acyl-CoA N-acyltransferases (Nat)"/>
    <property type="match status" value="1"/>
</dbReference>
<dbReference type="SUPFAM" id="SSF47370">
    <property type="entry name" value="Bromodomain"/>
    <property type="match status" value="1"/>
</dbReference>